<keyword evidence="1" id="KW-0472">Membrane</keyword>
<organism evidence="2 3">
    <name type="scientific">Nepenthes gracilis</name>
    <name type="common">Slender pitcher plant</name>
    <dbReference type="NCBI Taxonomy" id="150966"/>
    <lineage>
        <taxon>Eukaryota</taxon>
        <taxon>Viridiplantae</taxon>
        <taxon>Streptophyta</taxon>
        <taxon>Embryophyta</taxon>
        <taxon>Tracheophyta</taxon>
        <taxon>Spermatophyta</taxon>
        <taxon>Magnoliopsida</taxon>
        <taxon>eudicotyledons</taxon>
        <taxon>Gunneridae</taxon>
        <taxon>Pentapetalae</taxon>
        <taxon>Caryophyllales</taxon>
        <taxon>Nepenthaceae</taxon>
        <taxon>Nepenthes</taxon>
    </lineage>
</organism>
<dbReference type="Proteomes" id="UP001279734">
    <property type="component" value="Unassembled WGS sequence"/>
</dbReference>
<evidence type="ECO:0000313" key="3">
    <source>
        <dbReference type="Proteomes" id="UP001279734"/>
    </source>
</evidence>
<accession>A0AAD3T332</accession>
<keyword evidence="1" id="KW-1133">Transmembrane helix</keyword>
<proteinExistence type="predicted"/>
<evidence type="ECO:0000256" key="1">
    <source>
        <dbReference type="SAM" id="Phobius"/>
    </source>
</evidence>
<sequence>MLRGYKRGLVPSCVMLLKHGLLNGDEDGFSFQWLLCGIELRMLIFDARAHFADSGLAAALFWWLFWCAGGYFGTSSLLIL</sequence>
<protein>
    <submittedName>
        <fullName evidence="2">Uncharacterized protein</fullName>
    </submittedName>
</protein>
<keyword evidence="3" id="KW-1185">Reference proteome</keyword>
<name>A0AAD3T332_NEPGR</name>
<comment type="caution">
    <text evidence="2">The sequence shown here is derived from an EMBL/GenBank/DDBJ whole genome shotgun (WGS) entry which is preliminary data.</text>
</comment>
<reference evidence="2" key="1">
    <citation type="submission" date="2023-05" db="EMBL/GenBank/DDBJ databases">
        <title>Nepenthes gracilis genome sequencing.</title>
        <authorList>
            <person name="Fukushima K."/>
        </authorList>
    </citation>
    <scope>NUCLEOTIDE SEQUENCE</scope>
    <source>
        <strain evidence="2">SING2019-196</strain>
    </source>
</reference>
<keyword evidence="1" id="KW-0812">Transmembrane</keyword>
<evidence type="ECO:0000313" key="2">
    <source>
        <dbReference type="EMBL" id="GMH21167.1"/>
    </source>
</evidence>
<dbReference type="EMBL" id="BSYO01000022">
    <property type="protein sequence ID" value="GMH21167.1"/>
    <property type="molecule type" value="Genomic_DNA"/>
</dbReference>
<gene>
    <name evidence="2" type="ORF">Nepgr_023009</name>
</gene>
<feature type="transmembrane region" description="Helical" evidence="1">
    <location>
        <begin position="51"/>
        <end position="72"/>
    </location>
</feature>
<dbReference type="AlphaFoldDB" id="A0AAD3T332"/>